<comment type="caution">
    <text evidence="6">The sequence shown here is derived from an EMBL/GenBank/DDBJ whole genome shotgun (WGS) entry which is preliminary data.</text>
</comment>
<evidence type="ECO:0000313" key="6">
    <source>
        <dbReference type="EMBL" id="MBB4663593.1"/>
    </source>
</evidence>
<keyword evidence="1" id="KW-0813">Transport</keyword>
<sequence>MAAAESRLMALLSRSAPPLDPSAPLLDAREVAVEIGGKRILHAADLRVAAGELVAIVGPNGAGKSTFARAVAGLQRTSGGSVRWSGVDVGQLPGRRLAQLRAFVPQRSRVPDGVTVREAVRIGRSPHIKPLGRMMQADHEAVERAIARAGVERFAERKLTTLSGGELQRVQVAVGLAQEAPLLMADEPTSHLDLGATATLAKLLRGLTSDGLAVILVVHDLSLAAAVADRVVVIASGRSVASGPPADVLVRERLAEVWQVDAALETRPDGHTALHVAWLGRQERQSEAFAAEGAAADPPA</sequence>
<dbReference type="GO" id="GO:0016887">
    <property type="term" value="F:ATP hydrolysis activity"/>
    <property type="evidence" value="ECO:0007669"/>
    <property type="project" value="InterPro"/>
</dbReference>
<dbReference type="SUPFAM" id="SSF52540">
    <property type="entry name" value="P-loop containing nucleoside triphosphate hydrolases"/>
    <property type="match status" value="1"/>
</dbReference>
<dbReference type="GO" id="GO:0005524">
    <property type="term" value="F:ATP binding"/>
    <property type="evidence" value="ECO:0007669"/>
    <property type="project" value="UniProtKB-KW"/>
</dbReference>
<evidence type="ECO:0000259" key="5">
    <source>
        <dbReference type="PROSITE" id="PS50893"/>
    </source>
</evidence>
<accession>A0A840IHD9</accession>
<dbReference type="PROSITE" id="PS50893">
    <property type="entry name" value="ABC_TRANSPORTER_2"/>
    <property type="match status" value="1"/>
</dbReference>
<dbReference type="PANTHER" id="PTHR42794:SF1">
    <property type="entry name" value="HEMIN IMPORT ATP-BINDING PROTEIN HMUV"/>
    <property type="match status" value="1"/>
</dbReference>
<evidence type="ECO:0000256" key="1">
    <source>
        <dbReference type="ARBA" id="ARBA00022448"/>
    </source>
</evidence>
<keyword evidence="7" id="KW-1185">Reference proteome</keyword>
<dbReference type="PROSITE" id="PS00211">
    <property type="entry name" value="ABC_TRANSPORTER_1"/>
    <property type="match status" value="1"/>
</dbReference>
<keyword evidence="2" id="KW-0547">Nucleotide-binding</keyword>
<name>A0A840IHD9_9ACTN</name>
<organism evidence="6 7">
    <name type="scientific">Conexibacter arvalis</name>
    <dbReference type="NCBI Taxonomy" id="912552"/>
    <lineage>
        <taxon>Bacteria</taxon>
        <taxon>Bacillati</taxon>
        <taxon>Actinomycetota</taxon>
        <taxon>Thermoleophilia</taxon>
        <taxon>Solirubrobacterales</taxon>
        <taxon>Conexibacteraceae</taxon>
        <taxon>Conexibacter</taxon>
    </lineage>
</organism>
<dbReference type="EMBL" id="JACHNU010000004">
    <property type="protein sequence ID" value="MBB4663593.1"/>
    <property type="molecule type" value="Genomic_DNA"/>
</dbReference>
<keyword evidence="4" id="KW-1278">Translocase</keyword>
<dbReference type="SMART" id="SM00382">
    <property type="entry name" value="AAA"/>
    <property type="match status" value="1"/>
</dbReference>
<dbReference type="PANTHER" id="PTHR42794">
    <property type="entry name" value="HEMIN IMPORT ATP-BINDING PROTEIN HMUV"/>
    <property type="match status" value="1"/>
</dbReference>
<feature type="domain" description="ABC transporter" evidence="5">
    <location>
        <begin position="26"/>
        <end position="261"/>
    </location>
</feature>
<dbReference type="Gene3D" id="3.40.50.300">
    <property type="entry name" value="P-loop containing nucleotide triphosphate hydrolases"/>
    <property type="match status" value="1"/>
</dbReference>
<evidence type="ECO:0000313" key="7">
    <source>
        <dbReference type="Proteomes" id="UP000585272"/>
    </source>
</evidence>
<evidence type="ECO:0000256" key="3">
    <source>
        <dbReference type="ARBA" id="ARBA00022840"/>
    </source>
</evidence>
<dbReference type="Pfam" id="PF00005">
    <property type="entry name" value="ABC_tran"/>
    <property type="match status" value="1"/>
</dbReference>
<proteinExistence type="predicted"/>
<dbReference type="InterPro" id="IPR003439">
    <property type="entry name" value="ABC_transporter-like_ATP-bd"/>
</dbReference>
<dbReference type="InterPro" id="IPR027417">
    <property type="entry name" value="P-loop_NTPase"/>
</dbReference>
<dbReference type="InterPro" id="IPR003593">
    <property type="entry name" value="AAA+_ATPase"/>
</dbReference>
<evidence type="ECO:0000256" key="2">
    <source>
        <dbReference type="ARBA" id="ARBA00022741"/>
    </source>
</evidence>
<keyword evidence="3 6" id="KW-0067">ATP-binding</keyword>
<reference evidence="6 7" key="1">
    <citation type="submission" date="2020-08" db="EMBL/GenBank/DDBJ databases">
        <title>Genomic Encyclopedia of Archaeal and Bacterial Type Strains, Phase II (KMG-II): from individual species to whole genera.</title>
        <authorList>
            <person name="Goeker M."/>
        </authorList>
    </citation>
    <scope>NUCLEOTIDE SEQUENCE [LARGE SCALE GENOMIC DNA]</scope>
    <source>
        <strain evidence="6 7">DSM 23288</strain>
    </source>
</reference>
<evidence type="ECO:0000256" key="4">
    <source>
        <dbReference type="ARBA" id="ARBA00022967"/>
    </source>
</evidence>
<dbReference type="InterPro" id="IPR017871">
    <property type="entry name" value="ABC_transporter-like_CS"/>
</dbReference>
<dbReference type="Proteomes" id="UP000585272">
    <property type="component" value="Unassembled WGS sequence"/>
</dbReference>
<gene>
    <name evidence="6" type="ORF">BDZ31_003188</name>
</gene>
<protein>
    <submittedName>
        <fullName evidence="6">Iron complex transport system ATP-binding protein</fullName>
    </submittedName>
</protein>
<dbReference type="AlphaFoldDB" id="A0A840IHD9"/>